<sequence length="133" mass="14940">QNQSLQINDLVRELSNSSITLTIDNAASNGSLSRSNSASTNVVQNEQIEADVEQLMDLMKTRKQQLESLLNDKTKDFGLICVLENQVTGEASDERVNINDSGIQHELKYHVIDELLNEQLQEILTNENDSPWV</sequence>
<keyword evidence="1" id="KW-0175">Coiled coil</keyword>
<name>A0A8S3ELB0_9BILA</name>
<organism evidence="2 3">
    <name type="scientific">Rotaria magnacalcarata</name>
    <dbReference type="NCBI Taxonomy" id="392030"/>
    <lineage>
        <taxon>Eukaryota</taxon>
        <taxon>Metazoa</taxon>
        <taxon>Spiralia</taxon>
        <taxon>Gnathifera</taxon>
        <taxon>Rotifera</taxon>
        <taxon>Eurotatoria</taxon>
        <taxon>Bdelloidea</taxon>
        <taxon>Philodinida</taxon>
        <taxon>Philodinidae</taxon>
        <taxon>Rotaria</taxon>
    </lineage>
</organism>
<evidence type="ECO:0000313" key="3">
    <source>
        <dbReference type="Proteomes" id="UP000681720"/>
    </source>
</evidence>
<evidence type="ECO:0000313" key="2">
    <source>
        <dbReference type="EMBL" id="CAF5060626.1"/>
    </source>
</evidence>
<comment type="caution">
    <text evidence="2">The sequence shown here is derived from an EMBL/GenBank/DDBJ whole genome shotgun (WGS) entry which is preliminary data.</text>
</comment>
<accession>A0A8S3ELB0</accession>
<dbReference type="Proteomes" id="UP000681720">
    <property type="component" value="Unassembled WGS sequence"/>
</dbReference>
<dbReference type="AlphaFoldDB" id="A0A8S3ELB0"/>
<evidence type="ECO:0000256" key="1">
    <source>
        <dbReference type="SAM" id="Coils"/>
    </source>
</evidence>
<proteinExistence type="predicted"/>
<dbReference type="EMBL" id="CAJOBJ010233751">
    <property type="protein sequence ID" value="CAF5060626.1"/>
    <property type="molecule type" value="Genomic_DNA"/>
</dbReference>
<feature type="coiled-coil region" evidence="1">
    <location>
        <begin position="45"/>
        <end position="76"/>
    </location>
</feature>
<protein>
    <submittedName>
        <fullName evidence="2">Uncharacterized protein</fullName>
    </submittedName>
</protein>
<reference evidence="2" key="1">
    <citation type="submission" date="2021-02" db="EMBL/GenBank/DDBJ databases">
        <authorList>
            <person name="Nowell W R."/>
        </authorList>
    </citation>
    <scope>NUCLEOTIDE SEQUENCE</scope>
</reference>
<gene>
    <name evidence="2" type="ORF">GIL414_LOCUS60502</name>
</gene>
<feature type="non-terminal residue" evidence="2">
    <location>
        <position position="1"/>
    </location>
</feature>